<protein>
    <submittedName>
        <fullName evidence="7">YfcC family protein</fullName>
    </submittedName>
</protein>
<feature type="transmembrane region" description="Helical" evidence="6">
    <location>
        <begin position="273"/>
        <end position="295"/>
    </location>
</feature>
<feature type="transmembrane region" description="Helical" evidence="6">
    <location>
        <begin position="21"/>
        <end position="39"/>
    </location>
</feature>
<feature type="transmembrane region" description="Helical" evidence="6">
    <location>
        <begin position="177"/>
        <end position="197"/>
    </location>
</feature>
<dbReference type="InterPro" id="IPR051679">
    <property type="entry name" value="DASS-Related_Transporters"/>
</dbReference>
<dbReference type="InterPro" id="IPR018385">
    <property type="entry name" value="C4_dicarb_anaerob_car-like"/>
</dbReference>
<accession>A0A5C1QRE0</accession>
<dbReference type="PANTHER" id="PTHR43652:SF2">
    <property type="entry name" value="BASIC AMINO ACID ANTIPORTER YFCC-RELATED"/>
    <property type="match status" value="1"/>
</dbReference>
<dbReference type="Pfam" id="PF03606">
    <property type="entry name" value="DcuC"/>
    <property type="match status" value="1"/>
</dbReference>
<gene>
    <name evidence="7" type="ORF">EXM22_17975</name>
</gene>
<feature type="transmembrane region" description="Helical" evidence="6">
    <location>
        <begin position="127"/>
        <end position="145"/>
    </location>
</feature>
<feature type="transmembrane region" description="Helical" evidence="6">
    <location>
        <begin position="336"/>
        <end position="356"/>
    </location>
</feature>
<feature type="transmembrane region" description="Helical" evidence="6">
    <location>
        <begin position="86"/>
        <end position="106"/>
    </location>
</feature>
<dbReference type="RefSeq" id="WP_149487851.1">
    <property type="nucleotide sequence ID" value="NZ_CP036150.1"/>
</dbReference>
<evidence type="ECO:0000256" key="1">
    <source>
        <dbReference type="ARBA" id="ARBA00004651"/>
    </source>
</evidence>
<organism evidence="7 8">
    <name type="scientific">Oceanispirochaeta crateris</name>
    <dbReference type="NCBI Taxonomy" id="2518645"/>
    <lineage>
        <taxon>Bacteria</taxon>
        <taxon>Pseudomonadati</taxon>
        <taxon>Spirochaetota</taxon>
        <taxon>Spirochaetia</taxon>
        <taxon>Spirochaetales</taxon>
        <taxon>Spirochaetaceae</taxon>
        <taxon>Oceanispirochaeta</taxon>
    </lineage>
</organism>
<evidence type="ECO:0000256" key="5">
    <source>
        <dbReference type="ARBA" id="ARBA00023136"/>
    </source>
</evidence>
<sequence>MSTKSKDDSMLKIGLKPFLTAFGILFILIVVSGFLTRWIPAGNYQRILEDGRLKVVADSFEYVNSGVYPLWRWFTAPIEVIWGDNWLMVLVLSLFMIFLGASFTVLEKGGVMQELLSGTVRRFQNRKYTFMAILIFVMMFLAAFVGVYEGLVPLIVIIVPLSLALGWDSLTGLGMSLLALSFGFAAAVTNPFTIAVAQKLSGLPLFSGAWFRIIFFIAVYLICFFSVRAYAKKIEKNPEKSAVYEADKALKERFSNENVLQAGDEASPAKVKAAVFFGVCLGIAILFMILAGLIPALPSDAAFPTVALLFLIGGTGAGIIVGYMGMELLKILISGAMNMLPGIVLILMAMSVPHIMTRGLVMDTILYHASELISGTNPFMAAFYIYVLTLFLNFFISSASAKAFLVMPIIAPLADLVGLTRQTAVLAFDLGDGFSNMIFPTNALLLIGLSFTVVSYPQWMKWTWKMQLAIAGISMVFLMIAVAMGFGPF</sequence>
<name>A0A5C1QRE0_9SPIO</name>
<evidence type="ECO:0000313" key="7">
    <source>
        <dbReference type="EMBL" id="QEN09779.1"/>
    </source>
</evidence>
<dbReference type="Proteomes" id="UP000324209">
    <property type="component" value="Chromosome"/>
</dbReference>
<feature type="transmembrane region" description="Helical" evidence="6">
    <location>
        <begin position="209"/>
        <end position="231"/>
    </location>
</feature>
<dbReference type="GO" id="GO:0005886">
    <property type="term" value="C:plasma membrane"/>
    <property type="evidence" value="ECO:0007669"/>
    <property type="project" value="UniProtKB-SubCell"/>
</dbReference>
<keyword evidence="4 6" id="KW-1133">Transmembrane helix</keyword>
<keyword evidence="3 6" id="KW-0812">Transmembrane</keyword>
<feature type="transmembrane region" description="Helical" evidence="6">
    <location>
        <begin position="376"/>
        <end position="396"/>
    </location>
</feature>
<keyword evidence="5 6" id="KW-0472">Membrane</keyword>
<keyword evidence="2" id="KW-1003">Cell membrane</keyword>
<evidence type="ECO:0000256" key="6">
    <source>
        <dbReference type="SAM" id="Phobius"/>
    </source>
</evidence>
<feature type="transmembrane region" description="Helical" evidence="6">
    <location>
        <begin position="151"/>
        <end position="170"/>
    </location>
</feature>
<dbReference type="AlphaFoldDB" id="A0A5C1QRE0"/>
<dbReference type="OrthoDB" id="3314392at2"/>
<evidence type="ECO:0000313" key="8">
    <source>
        <dbReference type="Proteomes" id="UP000324209"/>
    </source>
</evidence>
<feature type="transmembrane region" description="Helical" evidence="6">
    <location>
        <begin position="403"/>
        <end position="425"/>
    </location>
</feature>
<feature type="transmembrane region" description="Helical" evidence="6">
    <location>
        <begin position="437"/>
        <end position="456"/>
    </location>
</feature>
<dbReference type="EMBL" id="CP036150">
    <property type="protein sequence ID" value="QEN09779.1"/>
    <property type="molecule type" value="Genomic_DNA"/>
</dbReference>
<evidence type="ECO:0000256" key="4">
    <source>
        <dbReference type="ARBA" id="ARBA00022989"/>
    </source>
</evidence>
<comment type="subcellular location">
    <subcellularLocation>
        <location evidence="1">Cell membrane</location>
        <topology evidence="1">Multi-pass membrane protein</topology>
    </subcellularLocation>
</comment>
<keyword evidence="8" id="KW-1185">Reference proteome</keyword>
<feature type="transmembrane region" description="Helical" evidence="6">
    <location>
        <begin position="301"/>
        <end position="324"/>
    </location>
</feature>
<evidence type="ECO:0000256" key="3">
    <source>
        <dbReference type="ARBA" id="ARBA00022692"/>
    </source>
</evidence>
<reference evidence="7 8" key="1">
    <citation type="submission" date="2019-02" db="EMBL/GenBank/DDBJ databases">
        <title>Complete Genome Sequence and Methylome Analysis of free living Spirochaetas.</title>
        <authorList>
            <person name="Fomenkov A."/>
            <person name="Dubinina G."/>
            <person name="Leshcheva N."/>
            <person name="Mikheeva N."/>
            <person name="Grabovich M."/>
            <person name="Vincze T."/>
            <person name="Roberts R.J."/>
        </authorList>
    </citation>
    <scope>NUCLEOTIDE SEQUENCE [LARGE SCALE GENOMIC DNA]</scope>
    <source>
        <strain evidence="7 8">K2</strain>
    </source>
</reference>
<proteinExistence type="predicted"/>
<feature type="transmembrane region" description="Helical" evidence="6">
    <location>
        <begin position="468"/>
        <end position="487"/>
    </location>
</feature>
<dbReference type="PANTHER" id="PTHR43652">
    <property type="entry name" value="BASIC AMINO ACID ANTIPORTER YFCC-RELATED"/>
    <property type="match status" value="1"/>
</dbReference>
<dbReference type="KEGG" id="ock:EXM22_17975"/>
<evidence type="ECO:0000256" key="2">
    <source>
        <dbReference type="ARBA" id="ARBA00022475"/>
    </source>
</evidence>